<comment type="caution">
    <text evidence="2">The sequence shown here is derived from an EMBL/GenBank/DDBJ whole genome shotgun (WGS) entry which is preliminary data.</text>
</comment>
<name>A0AAE0Q9H3_9TELE</name>
<keyword evidence="1" id="KW-0812">Transmembrane</keyword>
<evidence type="ECO:0000313" key="2">
    <source>
        <dbReference type="EMBL" id="KAK3516250.1"/>
    </source>
</evidence>
<evidence type="ECO:0000256" key="1">
    <source>
        <dbReference type="SAM" id="Phobius"/>
    </source>
</evidence>
<keyword evidence="1" id="KW-1133">Transmembrane helix</keyword>
<sequence length="172" mass="19385">MPAYSTNMKLKFPILALSLEIITIVLYAFFVVYDVGSGHSSGHDTKNQTHEESRVSLYPNDWHPSLNCHLIVVERFEYPNEPRSHVVGGLVLLVGSPKANGFYVMGVRLRAVQNLYGSKIKDRCVARTGVTGAPPWSQAWGWGTQASAWWPSLRLRDSARHSPKERRRPPFP</sequence>
<protein>
    <submittedName>
        <fullName evidence="2">Uncharacterized protein</fullName>
    </submittedName>
</protein>
<keyword evidence="1" id="KW-0472">Membrane</keyword>
<feature type="transmembrane region" description="Helical" evidence="1">
    <location>
        <begin position="12"/>
        <end position="33"/>
    </location>
</feature>
<dbReference type="Proteomes" id="UP001274896">
    <property type="component" value="Unassembled WGS sequence"/>
</dbReference>
<gene>
    <name evidence="2" type="ORF">QTP70_006400</name>
</gene>
<dbReference type="AlphaFoldDB" id="A0AAE0Q9H3"/>
<reference evidence="2" key="1">
    <citation type="submission" date="2023-06" db="EMBL/GenBank/DDBJ databases">
        <title>Male Hemibagrus guttatus genome.</title>
        <authorList>
            <person name="Bian C."/>
        </authorList>
    </citation>
    <scope>NUCLEOTIDE SEQUENCE</scope>
    <source>
        <strain evidence="2">Male_cb2023</strain>
        <tissue evidence="2">Muscle</tissue>
    </source>
</reference>
<accession>A0AAE0Q9H3</accession>
<proteinExistence type="predicted"/>
<keyword evidence="3" id="KW-1185">Reference proteome</keyword>
<organism evidence="2 3">
    <name type="scientific">Hemibagrus guttatus</name>
    <dbReference type="NCBI Taxonomy" id="175788"/>
    <lineage>
        <taxon>Eukaryota</taxon>
        <taxon>Metazoa</taxon>
        <taxon>Chordata</taxon>
        <taxon>Craniata</taxon>
        <taxon>Vertebrata</taxon>
        <taxon>Euteleostomi</taxon>
        <taxon>Actinopterygii</taxon>
        <taxon>Neopterygii</taxon>
        <taxon>Teleostei</taxon>
        <taxon>Ostariophysi</taxon>
        <taxon>Siluriformes</taxon>
        <taxon>Bagridae</taxon>
        <taxon>Hemibagrus</taxon>
    </lineage>
</organism>
<evidence type="ECO:0000313" key="3">
    <source>
        <dbReference type="Proteomes" id="UP001274896"/>
    </source>
</evidence>
<dbReference type="EMBL" id="JAUCMX010000019">
    <property type="protein sequence ID" value="KAK3516250.1"/>
    <property type="molecule type" value="Genomic_DNA"/>
</dbReference>